<keyword evidence="4 15" id="KW-0012">Acyltransferase</keyword>
<evidence type="ECO:0000256" key="1">
    <source>
        <dbReference type="ARBA" id="ARBA00004496"/>
    </source>
</evidence>
<dbReference type="PANTHER" id="PTHR30098:SF2">
    <property type="entry name" value="LEUCYL_PHENYLALANYL-TRNA--PROTEIN TRANSFERASE"/>
    <property type="match status" value="1"/>
</dbReference>
<keyword evidence="17" id="KW-1185">Reference proteome</keyword>
<accession>A0A840RKT1</accession>
<organism evidence="16 17">
    <name type="scientific">Silvimonas terrae</name>
    <dbReference type="NCBI Taxonomy" id="300266"/>
    <lineage>
        <taxon>Bacteria</taxon>
        <taxon>Pseudomonadati</taxon>
        <taxon>Pseudomonadota</taxon>
        <taxon>Betaproteobacteria</taxon>
        <taxon>Neisseriales</taxon>
        <taxon>Chitinibacteraceae</taxon>
        <taxon>Silvimonas</taxon>
    </lineage>
</organism>
<keyword evidence="3 15" id="KW-0808">Transferase</keyword>
<comment type="catalytic activity">
    <reaction evidence="5 15">
        <text>L-phenylalanyl-tRNA(Phe) + an N-terminal L-alpha-aminoacyl-[protein] = an N-terminal L-phenylalanyl-L-alpha-aminoacyl-[protein] + tRNA(Phe)</text>
        <dbReference type="Rhea" id="RHEA:43632"/>
        <dbReference type="Rhea" id="RHEA-COMP:9668"/>
        <dbReference type="Rhea" id="RHEA-COMP:9699"/>
        <dbReference type="Rhea" id="RHEA-COMP:10636"/>
        <dbReference type="Rhea" id="RHEA-COMP:10637"/>
        <dbReference type="ChEBI" id="CHEBI:78442"/>
        <dbReference type="ChEBI" id="CHEBI:78531"/>
        <dbReference type="ChEBI" id="CHEBI:78597"/>
        <dbReference type="ChEBI" id="CHEBI:83561"/>
        <dbReference type="EC" id="2.3.2.6"/>
    </reaction>
</comment>
<sequence>MIAWLDDSNRFPPLQHAMVEPNGLLAAGGDLSAARLLAAYHQGIFPWYMPGEPILWWSPNPRMVLLPQALHVPGSLEKTLRNKPYRVSFDLAFDEVMAGCAAPRRGEDLTWISQEIRDGYGQLHQLGYAHSAECWMDGELVGGLYGVAIGNMFYGESMFARRPDASKLAFVHLVRYLQQQGFGMIDCQMHTEHLARFGANEIDRDQFARQLAQLVTAPRAPERWQYDFHNPGS</sequence>
<dbReference type="Proteomes" id="UP000543030">
    <property type="component" value="Unassembled WGS sequence"/>
</dbReference>
<dbReference type="GO" id="GO:0008914">
    <property type="term" value="F:leucyl-tRNA--protein transferase activity"/>
    <property type="evidence" value="ECO:0007669"/>
    <property type="project" value="UniProtKB-UniRule"/>
</dbReference>
<dbReference type="AlphaFoldDB" id="A0A840RKT1"/>
<dbReference type="FunFam" id="3.40.630.70:FF:000001">
    <property type="entry name" value="Leucyl/phenylalanyl-tRNA--protein transferase"/>
    <property type="match status" value="1"/>
</dbReference>
<evidence type="ECO:0000313" key="16">
    <source>
        <dbReference type="EMBL" id="MBB5192741.1"/>
    </source>
</evidence>
<dbReference type="NCBIfam" id="TIGR00667">
    <property type="entry name" value="aat"/>
    <property type="match status" value="1"/>
</dbReference>
<evidence type="ECO:0000256" key="7">
    <source>
        <dbReference type="ARBA" id="ARBA00051538"/>
    </source>
</evidence>
<dbReference type="InterPro" id="IPR042203">
    <property type="entry name" value="Leu/Phe-tRNA_Trfase_C"/>
</dbReference>
<evidence type="ECO:0000256" key="12">
    <source>
        <dbReference type="ARBA" id="ARBA00077136"/>
    </source>
</evidence>
<evidence type="ECO:0000256" key="14">
    <source>
        <dbReference type="ARBA" id="ARBA00083640"/>
    </source>
</evidence>
<dbReference type="Gene3D" id="3.30.70.3550">
    <property type="entry name" value="Leucyl/phenylalanyl-tRNA-protein transferase, N-terminal domain"/>
    <property type="match status" value="1"/>
</dbReference>
<dbReference type="GO" id="GO:0030163">
    <property type="term" value="P:protein catabolic process"/>
    <property type="evidence" value="ECO:0007669"/>
    <property type="project" value="UniProtKB-UniRule"/>
</dbReference>
<evidence type="ECO:0000313" key="17">
    <source>
        <dbReference type="Proteomes" id="UP000543030"/>
    </source>
</evidence>
<reference evidence="16 17" key="1">
    <citation type="submission" date="2020-08" db="EMBL/GenBank/DDBJ databases">
        <title>Genomic Encyclopedia of Type Strains, Phase IV (KMG-IV): sequencing the most valuable type-strain genomes for metagenomic binning, comparative biology and taxonomic classification.</title>
        <authorList>
            <person name="Goeker M."/>
        </authorList>
    </citation>
    <scope>NUCLEOTIDE SEQUENCE [LARGE SCALE GENOMIC DNA]</scope>
    <source>
        <strain evidence="16 17">DSM 18233</strain>
    </source>
</reference>
<comment type="similarity">
    <text evidence="9 15">Belongs to the L/F-transferase family.</text>
</comment>
<evidence type="ECO:0000256" key="4">
    <source>
        <dbReference type="ARBA" id="ARBA00023315"/>
    </source>
</evidence>
<dbReference type="InterPro" id="IPR016181">
    <property type="entry name" value="Acyl_CoA_acyltransferase"/>
</dbReference>
<dbReference type="GO" id="GO:0005737">
    <property type="term" value="C:cytoplasm"/>
    <property type="evidence" value="ECO:0007669"/>
    <property type="project" value="UniProtKB-SubCell"/>
</dbReference>
<dbReference type="RefSeq" id="WP_184102414.1">
    <property type="nucleotide sequence ID" value="NZ_JACHHN010000008.1"/>
</dbReference>
<dbReference type="FunFam" id="3.30.70.3550:FF:000001">
    <property type="entry name" value="Leucyl/phenylalanyl-tRNA--protein transferase"/>
    <property type="match status" value="1"/>
</dbReference>
<dbReference type="PANTHER" id="PTHR30098">
    <property type="entry name" value="LEUCYL/PHENYLALANYL-TRNA--PROTEIN TRANSFERASE"/>
    <property type="match status" value="1"/>
</dbReference>
<comment type="subcellular location">
    <subcellularLocation>
        <location evidence="1 15">Cytoplasm</location>
    </subcellularLocation>
</comment>
<proteinExistence type="inferred from homology"/>
<keyword evidence="2 15" id="KW-0963">Cytoplasm</keyword>
<dbReference type="Gene3D" id="3.40.630.70">
    <property type="entry name" value="Leucyl/phenylalanyl-tRNA-protein transferase, C-terminal domain"/>
    <property type="match status" value="1"/>
</dbReference>
<comment type="catalytic activity">
    <reaction evidence="6 15">
        <text>N-terminal L-arginyl-[protein] + L-leucyl-tRNA(Leu) = N-terminal L-leucyl-L-arginyl-[protein] + tRNA(Leu) + H(+)</text>
        <dbReference type="Rhea" id="RHEA:50416"/>
        <dbReference type="Rhea" id="RHEA-COMP:9613"/>
        <dbReference type="Rhea" id="RHEA-COMP:9622"/>
        <dbReference type="Rhea" id="RHEA-COMP:12672"/>
        <dbReference type="Rhea" id="RHEA-COMP:12673"/>
        <dbReference type="ChEBI" id="CHEBI:15378"/>
        <dbReference type="ChEBI" id="CHEBI:64719"/>
        <dbReference type="ChEBI" id="CHEBI:78442"/>
        <dbReference type="ChEBI" id="CHEBI:78494"/>
        <dbReference type="ChEBI" id="CHEBI:133044"/>
        <dbReference type="EC" id="2.3.2.6"/>
    </reaction>
</comment>
<evidence type="ECO:0000256" key="3">
    <source>
        <dbReference type="ARBA" id="ARBA00022679"/>
    </source>
</evidence>
<evidence type="ECO:0000256" key="13">
    <source>
        <dbReference type="ARBA" id="ARBA00077165"/>
    </source>
</evidence>
<comment type="caution">
    <text evidence="16">The sequence shown here is derived from an EMBL/GenBank/DDBJ whole genome shotgun (WGS) entry which is preliminary data.</text>
</comment>
<dbReference type="Pfam" id="PF03588">
    <property type="entry name" value="Leu_Phe_trans"/>
    <property type="match status" value="1"/>
</dbReference>
<dbReference type="EC" id="2.3.2.6" evidence="10 15"/>
<comment type="catalytic activity">
    <reaction evidence="7 15">
        <text>N-terminal L-lysyl-[protein] + L-leucyl-tRNA(Leu) = N-terminal L-leucyl-L-lysyl-[protein] + tRNA(Leu) + H(+)</text>
        <dbReference type="Rhea" id="RHEA:12340"/>
        <dbReference type="Rhea" id="RHEA-COMP:9613"/>
        <dbReference type="Rhea" id="RHEA-COMP:9622"/>
        <dbReference type="Rhea" id="RHEA-COMP:12670"/>
        <dbReference type="Rhea" id="RHEA-COMP:12671"/>
        <dbReference type="ChEBI" id="CHEBI:15378"/>
        <dbReference type="ChEBI" id="CHEBI:65249"/>
        <dbReference type="ChEBI" id="CHEBI:78442"/>
        <dbReference type="ChEBI" id="CHEBI:78494"/>
        <dbReference type="ChEBI" id="CHEBI:133043"/>
        <dbReference type="EC" id="2.3.2.6"/>
    </reaction>
</comment>
<dbReference type="InterPro" id="IPR042221">
    <property type="entry name" value="Leu/Phe-tRNA_Trfase_N"/>
</dbReference>
<dbReference type="EMBL" id="JACHHN010000008">
    <property type="protein sequence ID" value="MBB5192741.1"/>
    <property type="molecule type" value="Genomic_DNA"/>
</dbReference>
<evidence type="ECO:0000256" key="11">
    <source>
        <dbReference type="ARBA" id="ARBA00074372"/>
    </source>
</evidence>
<evidence type="ECO:0000256" key="5">
    <source>
        <dbReference type="ARBA" id="ARBA00050607"/>
    </source>
</evidence>
<dbReference type="SUPFAM" id="SSF55729">
    <property type="entry name" value="Acyl-CoA N-acyltransferases (Nat)"/>
    <property type="match status" value="1"/>
</dbReference>
<evidence type="ECO:0000256" key="6">
    <source>
        <dbReference type="ARBA" id="ARBA00050652"/>
    </source>
</evidence>
<evidence type="ECO:0000256" key="8">
    <source>
        <dbReference type="ARBA" id="ARBA00054043"/>
    </source>
</evidence>
<evidence type="ECO:0000256" key="15">
    <source>
        <dbReference type="HAMAP-Rule" id="MF_00688"/>
    </source>
</evidence>
<gene>
    <name evidence="15" type="primary">aat</name>
    <name evidence="16" type="ORF">HNQ50_003495</name>
</gene>
<protein>
    <recommendedName>
        <fullName evidence="11 15">Leucyl/phenylalanyl-tRNA--protein transferase</fullName>
        <ecNumber evidence="10 15">2.3.2.6</ecNumber>
    </recommendedName>
    <alternativeName>
        <fullName evidence="12 15">L/F-transferase</fullName>
    </alternativeName>
    <alternativeName>
        <fullName evidence="13 15">Leucyltransferase</fullName>
    </alternativeName>
    <alternativeName>
        <fullName evidence="14 15">Phenyalanyltransferase</fullName>
    </alternativeName>
</protein>
<comment type="function">
    <text evidence="8 15">Functions in the N-end rule pathway of protein degradation where it conjugates Leu, Phe and, less efficiently, Met from aminoacyl-tRNAs to the N-termini of proteins containing an N-terminal arginine or lysine.</text>
</comment>
<evidence type="ECO:0000256" key="2">
    <source>
        <dbReference type="ARBA" id="ARBA00022490"/>
    </source>
</evidence>
<evidence type="ECO:0000256" key="10">
    <source>
        <dbReference type="ARBA" id="ARBA00066767"/>
    </source>
</evidence>
<name>A0A840RKT1_9NEIS</name>
<dbReference type="HAMAP" id="MF_00688">
    <property type="entry name" value="Leu_Phe_trans"/>
    <property type="match status" value="1"/>
</dbReference>
<evidence type="ECO:0000256" key="9">
    <source>
        <dbReference type="ARBA" id="ARBA00061535"/>
    </source>
</evidence>
<dbReference type="InterPro" id="IPR004616">
    <property type="entry name" value="Leu/Phe-tRNA_Trfase"/>
</dbReference>